<dbReference type="InterPro" id="IPR021860">
    <property type="entry name" value="Peptidase_S12_Pab87-rel_C"/>
</dbReference>
<evidence type="ECO:0000256" key="1">
    <source>
        <dbReference type="SAM" id="MobiDB-lite"/>
    </source>
</evidence>
<accession>A0ABT3A8U2</accession>
<dbReference type="Gene3D" id="2.40.128.600">
    <property type="match status" value="1"/>
</dbReference>
<evidence type="ECO:0000259" key="3">
    <source>
        <dbReference type="Pfam" id="PF00144"/>
    </source>
</evidence>
<evidence type="ECO:0000313" key="6">
    <source>
        <dbReference type="Proteomes" id="UP001652504"/>
    </source>
</evidence>
<dbReference type="PANTHER" id="PTHR46825:SF15">
    <property type="entry name" value="BETA-LACTAMASE-RELATED DOMAIN-CONTAINING PROTEIN"/>
    <property type="match status" value="1"/>
</dbReference>
<dbReference type="Proteomes" id="UP001652504">
    <property type="component" value="Unassembled WGS sequence"/>
</dbReference>
<proteinExistence type="predicted"/>
<evidence type="ECO:0000256" key="2">
    <source>
        <dbReference type="SAM" id="SignalP"/>
    </source>
</evidence>
<dbReference type="InterPro" id="IPR001466">
    <property type="entry name" value="Beta-lactam-related"/>
</dbReference>
<dbReference type="Pfam" id="PF00144">
    <property type="entry name" value="Beta-lactamase"/>
    <property type="match status" value="1"/>
</dbReference>
<feature type="region of interest" description="Disordered" evidence="1">
    <location>
        <begin position="395"/>
        <end position="415"/>
    </location>
</feature>
<evidence type="ECO:0000259" key="4">
    <source>
        <dbReference type="Pfam" id="PF11954"/>
    </source>
</evidence>
<name>A0ABT3A8U2_9ALTE</name>
<dbReference type="Gene3D" id="3.40.710.10">
    <property type="entry name" value="DD-peptidase/beta-lactamase superfamily"/>
    <property type="match status" value="1"/>
</dbReference>
<feature type="domain" description="Peptidase S12 Pab87-related C-terminal" evidence="4">
    <location>
        <begin position="418"/>
        <end position="497"/>
    </location>
</feature>
<feature type="signal peptide" evidence="2">
    <location>
        <begin position="1"/>
        <end position="25"/>
    </location>
</feature>
<keyword evidence="5" id="KW-0378">Hydrolase</keyword>
<dbReference type="EMBL" id="JAOWKX010000003">
    <property type="protein sequence ID" value="MCV2884692.1"/>
    <property type="molecule type" value="Genomic_DNA"/>
</dbReference>
<dbReference type="InterPro" id="IPR012338">
    <property type="entry name" value="Beta-lactam/transpept-like"/>
</dbReference>
<evidence type="ECO:0000313" key="5">
    <source>
        <dbReference type="EMBL" id="MCV2884692.1"/>
    </source>
</evidence>
<comment type="caution">
    <text evidence="5">The sequence shown here is derived from an EMBL/GenBank/DDBJ whole genome shotgun (WGS) entry which is preliminary data.</text>
</comment>
<feature type="domain" description="Beta-lactamase-related" evidence="3">
    <location>
        <begin position="40"/>
        <end position="367"/>
    </location>
</feature>
<dbReference type="RefSeq" id="WP_263711969.1">
    <property type="nucleotide sequence ID" value="NZ_JAOWKX010000003.1"/>
</dbReference>
<keyword evidence="6" id="KW-1185">Reference proteome</keyword>
<sequence length="508" mass="56857">MVIFRSRLTTLLTLLVALLSVTAHAQDDSQTDYQARLKGIDEKIEQVMQDFNVPGLALGVVAGGQVVKVKGYGLRDIKNGLPANADTQFPIGSSTKAFTSFVIGTLVDEGKLTWDTPVKQYLPEWKMQVDYATYHTNLKDMLAHRTGLGGHNLIWLGNPDLDGQQIIEKLPHLNLNKGFREGFIYNNLMYAMAGHVAWKVSGQRWETLVQERVLDKLDMNNTSFNYTTMLNTDNYALPYQIRNNTPTQIDYNGSLSEVLWPAGSMNASVKDMVKWLQMLVNKGHYGESSLIDSKTLQTIQSPFNTLTRFSDDADKLPLHYGLGWFIRSFRGHYQVQHGGNIDGFTSAVFTYPNEDLGIVVLSNQNASTVPYLLSMEISELLLDLEPRNHLAQALAEEKAAQTPESENETKQPSGFSMSNEALQAYAGTWNNPGYGKIDITVSNGGLVVDYNGVIEQFVPEKQHQFRSLNTHHLSLFEDDVLVFETNEDGKLNTVNAPFDYPASVRFSR</sequence>
<dbReference type="Pfam" id="PF11954">
    <property type="entry name" value="DUF3471"/>
    <property type="match status" value="1"/>
</dbReference>
<dbReference type="GO" id="GO:0016787">
    <property type="term" value="F:hydrolase activity"/>
    <property type="evidence" value="ECO:0007669"/>
    <property type="project" value="UniProtKB-KW"/>
</dbReference>
<organism evidence="5 6">
    <name type="scientific">Fluctibacter corallii</name>
    <dbReference type="NCBI Taxonomy" id="2984329"/>
    <lineage>
        <taxon>Bacteria</taxon>
        <taxon>Pseudomonadati</taxon>
        <taxon>Pseudomonadota</taxon>
        <taxon>Gammaproteobacteria</taxon>
        <taxon>Alteromonadales</taxon>
        <taxon>Alteromonadaceae</taxon>
        <taxon>Fluctibacter</taxon>
    </lineage>
</organism>
<dbReference type="PANTHER" id="PTHR46825">
    <property type="entry name" value="D-ALANYL-D-ALANINE-CARBOXYPEPTIDASE/ENDOPEPTIDASE AMPH"/>
    <property type="match status" value="1"/>
</dbReference>
<gene>
    <name evidence="5" type="ORF">OE749_08285</name>
</gene>
<protein>
    <submittedName>
        <fullName evidence="5">Serine hydrolase</fullName>
    </submittedName>
</protein>
<reference evidence="5 6" key="1">
    <citation type="submission" date="2022-10" db="EMBL/GenBank/DDBJ databases">
        <title>Aestuariibacter sp. AA17 isolated from Montipora capitata coral fragment.</title>
        <authorList>
            <person name="Emsley S.A."/>
            <person name="Pfannmuller K.M."/>
            <person name="Loughran R.M."/>
            <person name="Shlafstein M."/>
            <person name="Papke E."/>
            <person name="Saw J.H."/>
            <person name="Ushijima B."/>
            <person name="Videau P."/>
        </authorList>
    </citation>
    <scope>NUCLEOTIDE SEQUENCE [LARGE SCALE GENOMIC DNA]</scope>
    <source>
        <strain evidence="5 6">AA17</strain>
    </source>
</reference>
<feature type="chain" id="PRO_5046546993" evidence="2">
    <location>
        <begin position="26"/>
        <end position="508"/>
    </location>
</feature>
<keyword evidence="2" id="KW-0732">Signal</keyword>
<dbReference type="SUPFAM" id="SSF56601">
    <property type="entry name" value="beta-lactamase/transpeptidase-like"/>
    <property type="match status" value="1"/>
</dbReference>
<dbReference type="InterPro" id="IPR050491">
    <property type="entry name" value="AmpC-like"/>
</dbReference>